<accession>A0A850QEB4</accession>
<dbReference type="RefSeq" id="WP_176803270.1">
    <property type="nucleotide sequence ID" value="NZ_JABXYJ010000004.1"/>
</dbReference>
<reference evidence="1 2" key="1">
    <citation type="submission" date="2020-06" db="EMBL/GenBank/DDBJ databases">
        <authorList>
            <person name="Qiu C."/>
            <person name="Liu Z."/>
        </authorList>
    </citation>
    <scope>NUCLEOTIDE SEQUENCE [LARGE SCALE GENOMIC DNA]</scope>
    <source>
        <strain evidence="1 2">EM 1</strain>
    </source>
</reference>
<dbReference type="SUPFAM" id="SSF109854">
    <property type="entry name" value="DinB/YfiT-like putative metalloenzymes"/>
    <property type="match status" value="1"/>
</dbReference>
<dbReference type="PANTHER" id="PTHR36922">
    <property type="entry name" value="BLL2446 PROTEIN"/>
    <property type="match status" value="1"/>
</dbReference>
<gene>
    <name evidence="1" type="ORF">HV832_08750</name>
</gene>
<dbReference type="InterPro" id="IPR034660">
    <property type="entry name" value="DinB/YfiT-like"/>
</dbReference>
<dbReference type="Pfam" id="PF09351">
    <property type="entry name" value="DUF1993"/>
    <property type="match status" value="1"/>
</dbReference>
<protein>
    <submittedName>
        <fullName evidence="1">DUF1993 domain-containing protein</fullName>
    </submittedName>
</protein>
<dbReference type="Proteomes" id="UP000588051">
    <property type="component" value="Unassembled WGS sequence"/>
</dbReference>
<dbReference type="AlphaFoldDB" id="A0A850QEB4"/>
<dbReference type="InterPro" id="IPR018531">
    <property type="entry name" value="DUF1993"/>
</dbReference>
<comment type="caution">
    <text evidence="1">The sequence shown here is derived from an EMBL/GenBank/DDBJ whole genome shotgun (WGS) entry which is preliminary data.</text>
</comment>
<evidence type="ECO:0000313" key="1">
    <source>
        <dbReference type="EMBL" id="NVO77921.1"/>
    </source>
</evidence>
<dbReference type="PANTHER" id="PTHR36922:SF1">
    <property type="entry name" value="DUF1993 DOMAIN-CONTAINING PROTEIN"/>
    <property type="match status" value="1"/>
</dbReference>
<dbReference type="Gene3D" id="1.20.120.450">
    <property type="entry name" value="dinb family like domain"/>
    <property type="match status" value="1"/>
</dbReference>
<name>A0A850QEB4_9BURK</name>
<dbReference type="EMBL" id="JABXYJ010000004">
    <property type="protein sequence ID" value="NVO77921.1"/>
    <property type="molecule type" value="Genomic_DNA"/>
</dbReference>
<proteinExistence type="predicted"/>
<keyword evidence="2" id="KW-1185">Reference proteome</keyword>
<sequence length="169" mass="18912">MTISMYAASVPVLTQMLDSLSDVLHKAAAHAAAKNIAPEVLLQARLFPDMFPLLRQVQIAGDFAKGIAGRLAQTELPVYEDNEQTFADLQTRIARTRDFIQSIKAADMADSETLEIVLRPGTPKEQRLSGQNYLLHYGLPQFFFHITTAYDILRHAGVELGKKDYMGRY</sequence>
<evidence type="ECO:0000313" key="2">
    <source>
        <dbReference type="Proteomes" id="UP000588051"/>
    </source>
</evidence>
<organism evidence="1 2">
    <name type="scientific">Undibacterium oligocarboniphilum</name>
    <dbReference type="NCBI Taxonomy" id="666702"/>
    <lineage>
        <taxon>Bacteria</taxon>
        <taxon>Pseudomonadati</taxon>
        <taxon>Pseudomonadota</taxon>
        <taxon>Betaproteobacteria</taxon>
        <taxon>Burkholderiales</taxon>
        <taxon>Oxalobacteraceae</taxon>
        <taxon>Undibacterium</taxon>
    </lineage>
</organism>